<feature type="transmembrane region" description="Helical" evidence="2">
    <location>
        <begin position="338"/>
        <end position="360"/>
    </location>
</feature>
<feature type="domain" description="CobQ/CobB/MinD/ParA nucleotide binding" evidence="3">
    <location>
        <begin position="5"/>
        <end position="217"/>
    </location>
</feature>
<feature type="compositionally biased region" description="Low complexity" evidence="1">
    <location>
        <begin position="269"/>
        <end position="299"/>
    </location>
</feature>
<dbReference type="InterPro" id="IPR027417">
    <property type="entry name" value="P-loop_NTPase"/>
</dbReference>
<protein>
    <submittedName>
        <fullName evidence="4">ParA family protein</fullName>
    </submittedName>
</protein>
<dbReference type="KEGG" id="tsph:KIH39_21610"/>
<dbReference type="Proteomes" id="UP000676194">
    <property type="component" value="Chromosome"/>
</dbReference>
<evidence type="ECO:0000313" key="5">
    <source>
        <dbReference type="Proteomes" id="UP000676194"/>
    </source>
</evidence>
<organism evidence="4 5">
    <name type="scientific">Telmatocola sphagniphila</name>
    <dbReference type="NCBI Taxonomy" id="1123043"/>
    <lineage>
        <taxon>Bacteria</taxon>
        <taxon>Pseudomonadati</taxon>
        <taxon>Planctomycetota</taxon>
        <taxon>Planctomycetia</taxon>
        <taxon>Gemmatales</taxon>
        <taxon>Gemmataceae</taxon>
    </lineage>
</organism>
<dbReference type="CDD" id="cd02042">
    <property type="entry name" value="ParAB_family"/>
    <property type="match status" value="1"/>
</dbReference>
<dbReference type="InterPro" id="IPR002586">
    <property type="entry name" value="CobQ/CobB/MinD/ParA_Nub-bd_dom"/>
</dbReference>
<dbReference type="PANTHER" id="PTHR13696">
    <property type="entry name" value="P-LOOP CONTAINING NUCLEOSIDE TRIPHOSPHATE HYDROLASE"/>
    <property type="match status" value="1"/>
</dbReference>
<keyword evidence="2" id="KW-0812">Transmembrane</keyword>
<evidence type="ECO:0000256" key="2">
    <source>
        <dbReference type="SAM" id="Phobius"/>
    </source>
</evidence>
<evidence type="ECO:0000256" key="1">
    <source>
        <dbReference type="SAM" id="MobiDB-lite"/>
    </source>
</evidence>
<keyword evidence="5" id="KW-1185">Reference proteome</keyword>
<dbReference type="EMBL" id="CP074694">
    <property type="protein sequence ID" value="QVL31417.1"/>
    <property type="molecule type" value="Genomic_DNA"/>
</dbReference>
<accession>A0A8E6EUL3</accession>
<reference evidence="4" key="1">
    <citation type="submission" date="2021-05" db="EMBL/GenBank/DDBJ databases">
        <title>Complete genome sequence of the cellulolytic planctomycete Telmatocola sphagniphila SP2T and characterization of the first cellulase from planctomycetes.</title>
        <authorList>
            <person name="Rakitin A.L."/>
            <person name="Beletsky A.V."/>
            <person name="Naumoff D.G."/>
            <person name="Kulichevskaya I.S."/>
            <person name="Mardanov A.V."/>
            <person name="Ravin N.V."/>
            <person name="Dedysh S.N."/>
        </authorList>
    </citation>
    <scope>NUCLEOTIDE SEQUENCE</scope>
    <source>
        <strain evidence="4">SP2T</strain>
    </source>
</reference>
<keyword evidence="2" id="KW-0472">Membrane</keyword>
<sequence length="361" mass="38803">MHKLLIASQKGGVGKTTTVVNLAMIAATAGRRVLLVDADPLGSVSACLKLSRKDGRGQPDPVSGKGWWWKAVLPNLDVVTPYAATSQSDEDLKAFLEKFPESDFHNHFEQVFVDSPPALLGDRTKTLLRTCDDLLIVIRAEPMAYRTLPGYLEELQEAQKEGASCQLKGILLTMPQGMEEDSEWEHQLRTRFGKNVFAEIVPYDPEANQAVLVGKPITLLSPESPAAKVYISLASSLGILKSQKPRKQNLENTSVSPELVAPLPRFQQSSSTTSPAPSRSGSKSSPSTPTPTPTRRTTPVAAKAVAVATRKSKAQVVGEPVAEAVVAPVKKPSTQPNLIILTLGAIIIGLATGVIALYIMR</sequence>
<dbReference type="RefSeq" id="WP_213495298.1">
    <property type="nucleotide sequence ID" value="NZ_CP074694.1"/>
</dbReference>
<dbReference type="SUPFAM" id="SSF52540">
    <property type="entry name" value="P-loop containing nucleoside triphosphate hydrolases"/>
    <property type="match status" value="1"/>
</dbReference>
<feature type="region of interest" description="Disordered" evidence="1">
    <location>
        <begin position="244"/>
        <end position="299"/>
    </location>
</feature>
<name>A0A8E6EUL3_9BACT</name>
<dbReference type="Pfam" id="PF01656">
    <property type="entry name" value="CbiA"/>
    <property type="match status" value="1"/>
</dbReference>
<gene>
    <name evidence="4" type="ORF">KIH39_21610</name>
</gene>
<evidence type="ECO:0000313" key="4">
    <source>
        <dbReference type="EMBL" id="QVL31417.1"/>
    </source>
</evidence>
<dbReference type="InterPro" id="IPR050678">
    <property type="entry name" value="DNA_Partitioning_ATPase"/>
</dbReference>
<keyword evidence="2" id="KW-1133">Transmembrane helix</keyword>
<evidence type="ECO:0000259" key="3">
    <source>
        <dbReference type="Pfam" id="PF01656"/>
    </source>
</evidence>
<dbReference type="AlphaFoldDB" id="A0A8E6EUL3"/>
<proteinExistence type="predicted"/>
<dbReference type="PANTHER" id="PTHR13696:SF52">
    <property type="entry name" value="PARA FAMILY PROTEIN CT_582"/>
    <property type="match status" value="1"/>
</dbReference>
<dbReference type="Gene3D" id="3.40.50.300">
    <property type="entry name" value="P-loop containing nucleotide triphosphate hydrolases"/>
    <property type="match status" value="1"/>
</dbReference>